<organism evidence="2 3">
    <name type="scientific">Sulfidibacter corallicola</name>
    <dbReference type="NCBI Taxonomy" id="2818388"/>
    <lineage>
        <taxon>Bacteria</taxon>
        <taxon>Pseudomonadati</taxon>
        <taxon>Acidobacteriota</taxon>
        <taxon>Holophagae</taxon>
        <taxon>Acanthopleuribacterales</taxon>
        <taxon>Acanthopleuribacteraceae</taxon>
        <taxon>Sulfidibacter</taxon>
    </lineage>
</organism>
<evidence type="ECO:0000256" key="1">
    <source>
        <dbReference type="SAM" id="Phobius"/>
    </source>
</evidence>
<dbReference type="EMBL" id="CP071793">
    <property type="protein sequence ID" value="QTD49638.1"/>
    <property type="molecule type" value="Genomic_DNA"/>
</dbReference>
<reference evidence="2" key="1">
    <citation type="submission" date="2021-03" db="EMBL/GenBank/DDBJ databases">
        <title>Acanthopleuribacteraceae sp. M133.</title>
        <authorList>
            <person name="Wang G."/>
        </authorList>
    </citation>
    <scope>NUCLEOTIDE SEQUENCE</scope>
    <source>
        <strain evidence="2">M133</strain>
    </source>
</reference>
<protein>
    <submittedName>
        <fullName evidence="2">Uncharacterized protein</fullName>
    </submittedName>
</protein>
<feature type="transmembrane region" description="Helical" evidence="1">
    <location>
        <begin position="20"/>
        <end position="47"/>
    </location>
</feature>
<keyword evidence="1" id="KW-1133">Transmembrane helix</keyword>
<evidence type="ECO:0000313" key="2">
    <source>
        <dbReference type="EMBL" id="QTD49638.1"/>
    </source>
</evidence>
<dbReference type="AlphaFoldDB" id="A0A8A4TLA2"/>
<keyword evidence="1" id="KW-0472">Membrane</keyword>
<dbReference type="RefSeq" id="WP_237379271.1">
    <property type="nucleotide sequence ID" value="NZ_CP071793.1"/>
</dbReference>
<keyword evidence="1" id="KW-0812">Transmembrane</keyword>
<name>A0A8A4TLA2_SULCO</name>
<gene>
    <name evidence="2" type="ORF">J3U87_28990</name>
</gene>
<accession>A0A8A4TLA2</accession>
<feature type="transmembrane region" description="Helical" evidence="1">
    <location>
        <begin position="113"/>
        <end position="135"/>
    </location>
</feature>
<proteinExistence type="predicted"/>
<evidence type="ECO:0000313" key="3">
    <source>
        <dbReference type="Proteomes" id="UP000663929"/>
    </source>
</evidence>
<keyword evidence="3" id="KW-1185">Reference proteome</keyword>
<dbReference type="KEGG" id="scor:J3U87_28990"/>
<sequence>MEDYQIIYEFSDSSGVILRLSLIFGCVSIAVILLGIIMSFCGFGNLIQECRNLFLPNARTKPCRKRHYAKTEIVALSNPETIAMDYFLSIDRVDDNCFKADVSFFGIDIFSSALYALMIPLGIGIIMIGKFLLLCTFDGYISKHRINSELLRSMSLNSYQTTSGVVEITRVYYIKRRLISETILIEGETFEIERGAQFGYCLPAKMGGALSEGVYATLDHVDGYIIRVTIRNPNVNISGK</sequence>
<dbReference type="Proteomes" id="UP000663929">
    <property type="component" value="Chromosome"/>
</dbReference>